<evidence type="ECO:0000313" key="5">
    <source>
        <dbReference type="EMBL" id="CAE7369982.1"/>
    </source>
</evidence>
<dbReference type="OrthoDB" id="10251242at2759"/>
<dbReference type="PROSITE" id="PS51682">
    <property type="entry name" value="SAM_OMT_I"/>
    <property type="match status" value="1"/>
</dbReference>
<keyword evidence="2" id="KW-0808">Transferase</keyword>
<organism evidence="5 6">
    <name type="scientific">Symbiodinium natans</name>
    <dbReference type="NCBI Taxonomy" id="878477"/>
    <lineage>
        <taxon>Eukaryota</taxon>
        <taxon>Sar</taxon>
        <taxon>Alveolata</taxon>
        <taxon>Dinophyceae</taxon>
        <taxon>Suessiales</taxon>
        <taxon>Symbiodiniaceae</taxon>
        <taxon>Symbiodinium</taxon>
    </lineage>
</organism>
<dbReference type="InterPro" id="IPR002935">
    <property type="entry name" value="SAM_O-MeTrfase"/>
</dbReference>
<dbReference type="Pfam" id="PF01596">
    <property type="entry name" value="Methyltransf_3"/>
    <property type="match status" value="1"/>
</dbReference>
<evidence type="ECO:0000256" key="2">
    <source>
        <dbReference type="ARBA" id="ARBA00022679"/>
    </source>
</evidence>
<proteinExistence type="inferred from homology"/>
<dbReference type="CDD" id="cd02440">
    <property type="entry name" value="AdoMet_MTases"/>
    <property type="match status" value="1"/>
</dbReference>
<comment type="caution">
    <text evidence="5">The sequence shown here is derived from an EMBL/GenBank/DDBJ whole genome shotgun (WGS) entry which is preliminary data.</text>
</comment>
<evidence type="ECO:0000256" key="1">
    <source>
        <dbReference type="ARBA" id="ARBA00022603"/>
    </source>
</evidence>
<dbReference type="Proteomes" id="UP000604046">
    <property type="component" value="Unassembled WGS sequence"/>
</dbReference>
<dbReference type="EMBL" id="CAJNDS010002202">
    <property type="protein sequence ID" value="CAE7369982.1"/>
    <property type="molecule type" value="Genomic_DNA"/>
</dbReference>
<evidence type="ECO:0000256" key="3">
    <source>
        <dbReference type="ARBA" id="ARBA00022691"/>
    </source>
</evidence>
<evidence type="ECO:0000256" key="4">
    <source>
        <dbReference type="ARBA" id="ARBA00023453"/>
    </source>
</evidence>
<dbReference type="Gene3D" id="3.40.50.150">
    <property type="entry name" value="Vaccinia Virus protein VP39"/>
    <property type="match status" value="1"/>
</dbReference>
<name>A0A812PUB4_9DINO</name>
<keyword evidence="1" id="KW-0489">Methyltransferase</keyword>
<accession>A0A812PUB4</accession>
<sequence length="446" mass="49535">MDSAVTSSQPASLWTSRRRTARATAFCKQAADRKLFPVSLSSNFLRNKNDLFNQWMDCGKDWTKLELVVTRKAEQLNNSKRQLRAVQGREQKAKKLVDDMETWLYMADGHKHFSEHRTGDRGASILNYLTDLCLFMAAMSIMLEGEKLFTAARTSILNKCLRNEYLAELLAEMMAPRNRLKAFPTATFSQNFLATPHPGVRTTQKGIPATPSWSPPQAPPSDIVGEMREAVQTTDWYQLYKEGKTKFWMGGGWSAGPERCGLLQTLCALSGARRVLEIGQCCGVATLAMAEAMPQDAKVVTLEIDSYLADFGKQYWARSSHGQKIRSVVGPALDYLKSGSAKQDGPFDLAVIDADKDSIWSYYCTLRDEGLLSSKAAIVVDTTPYKGQPPDRYVRFGAEERWQSNSGKEAIEDALNRFQKEGAVTMASFAGVTVLYPRQNGGNGAA</sequence>
<dbReference type="InterPro" id="IPR050362">
    <property type="entry name" value="Cation-dep_OMT"/>
</dbReference>
<comment type="similarity">
    <text evidence="4">Belongs to the class I-like SAM-binding methyltransferase superfamily. Cation-dependent O-methyltransferase family.</text>
</comment>
<dbReference type="PANTHER" id="PTHR10509">
    <property type="entry name" value="O-METHYLTRANSFERASE-RELATED"/>
    <property type="match status" value="1"/>
</dbReference>
<evidence type="ECO:0000313" key="6">
    <source>
        <dbReference type="Proteomes" id="UP000604046"/>
    </source>
</evidence>
<protein>
    <submittedName>
        <fullName evidence="5">MdmC protein</fullName>
    </submittedName>
</protein>
<reference evidence="5" key="1">
    <citation type="submission" date="2021-02" db="EMBL/GenBank/DDBJ databases">
        <authorList>
            <person name="Dougan E. K."/>
            <person name="Rhodes N."/>
            <person name="Thang M."/>
            <person name="Chan C."/>
        </authorList>
    </citation>
    <scope>NUCLEOTIDE SEQUENCE</scope>
</reference>
<dbReference type="GO" id="GO:0008171">
    <property type="term" value="F:O-methyltransferase activity"/>
    <property type="evidence" value="ECO:0007669"/>
    <property type="project" value="InterPro"/>
</dbReference>
<keyword evidence="3" id="KW-0949">S-adenosyl-L-methionine</keyword>
<dbReference type="GO" id="GO:0032259">
    <property type="term" value="P:methylation"/>
    <property type="evidence" value="ECO:0007669"/>
    <property type="project" value="UniProtKB-KW"/>
</dbReference>
<dbReference type="PANTHER" id="PTHR10509:SF14">
    <property type="entry name" value="CAFFEOYL-COA O-METHYLTRANSFERASE 3-RELATED"/>
    <property type="match status" value="1"/>
</dbReference>
<dbReference type="GO" id="GO:0008757">
    <property type="term" value="F:S-adenosylmethionine-dependent methyltransferase activity"/>
    <property type="evidence" value="ECO:0007669"/>
    <property type="project" value="TreeGrafter"/>
</dbReference>
<dbReference type="SUPFAM" id="SSF53335">
    <property type="entry name" value="S-adenosyl-L-methionine-dependent methyltransferases"/>
    <property type="match status" value="1"/>
</dbReference>
<dbReference type="AlphaFoldDB" id="A0A812PUB4"/>
<dbReference type="InterPro" id="IPR029063">
    <property type="entry name" value="SAM-dependent_MTases_sf"/>
</dbReference>
<keyword evidence="6" id="KW-1185">Reference proteome</keyword>
<gene>
    <name evidence="5" type="primary">mdmC</name>
    <name evidence="5" type="ORF">SNAT2548_LOCUS20173</name>
</gene>